<name>H3H7P6_PHYRM</name>
<keyword evidence="3" id="KW-1185">Reference proteome</keyword>
<dbReference type="AlphaFoldDB" id="H3H7P6"/>
<dbReference type="InterPro" id="IPR050700">
    <property type="entry name" value="YIM1/Zinc_Alcohol_DH_Fams"/>
</dbReference>
<dbReference type="VEuPathDB" id="FungiDB:KRP23_9320"/>
<dbReference type="eggNOG" id="KOG1198">
    <property type="taxonomic scope" value="Eukaryota"/>
</dbReference>
<dbReference type="STRING" id="164328.H3H7P6"/>
<dbReference type="SUPFAM" id="SSF51735">
    <property type="entry name" value="NAD(P)-binding Rossmann-fold domains"/>
    <property type="match status" value="1"/>
</dbReference>
<reference evidence="2" key="2">
    <citation type="submission" date="2015-06" db="UniProtKB">
        <authorList>
            <consortium name="EnsemblProtists"/>
        </authorList>
    </citation>
    <scope>IDENTIFICATION</scope>
    <source>
        <strain evidence="2">Pr102</strain>
    </source>
</reference>
<feature type="domain" description="Alcohol dehydrogenase-like C-terminal" evidence="1">
    <location>
        <begin position="42"/>
        <end position="111"/>
    </location>
</feature>
<dbReference type="InterPro" id="IPR036291">
    <property type="entry name" value="NAD(P)-bd_dom_sf"/>
</dbReference>
<dbReference type="Gene3D" id="3.40.50.720">
    <property type="entry name" value="NAD(P)-binding Rossmann-like Domain"/>
    <property type="match status" value="1"/>
</dbReference>
<organism evidence="2 3">
    <name type="scientific">Phytophthora ramorum</name>
    <name type="common">Sudden oak death agent</name>
    <dbReference type="NCBI Taxonomy" id="164328"/>
    <lineage>
        <taxon>Eukaryota</taxon>
        <taxon>Sar</taxon>
        <taxon>Stramenopiles</taxon>
        <taxon>Oomycota</taxon>
        <taxon>Peronosporomycetes</taxon>
        <taxon>Peronosporales</taxon>
        <taxon>Peronosporaceae</taxon>
        <taxon>Phytophthora</taxon>
    </lineage>
</organism>
<proteinExistence type="predicted"/>
<accession>H3H7P6</accession>
<dbReference type="PANTHER" id="PTHR11695">
    <property type="entry name" value="ALCOHOL DEHYDROGENASE RELATED"/>
    <property type="match status" value="1"/>
</dbReference>
<dbReference type="EMBL" id="DS567161">
    <property type="status" value="NOT_ANNOTATED_CDS"/>
    <property type="molecule type" value="Genomic_DNA"/>
</dbReference>
<dbReference type="OrthoDB" id="201656at2759"/>
<dbReference type="Proteomes" id="UP000005238">
    <property type="component" value="Unassembled WGS sequence"/>
</dbReference>
<dbReference type="InterPro" id="IPR013149">
    <property type="entry name" value="ADH-like_C"/>
</dbReference>
<dbReference type="PANTHER" id="PTHR11695:SF294">
    <property type="entry name" value="RETICULON-4-INTERACTING PROTEIN 1, MITOCHONDRIAL"/>
    <property type="match status" value="1"/>
</dbReference>
<sequence length="180" mass="19360">MSWNEAAGAPLAGQTSWQAIHTHDKLQEGQRVLILGGSSDTGALAIQIARAAGAEVIATCSSRNTELVKSLGADRVIDYTEDKWSDVLAEHSIDLIYDCGYDAASWNDVAQNVLKEKTGIFVTILTVDKLIESPQYLAEHPADFCGLDGDSKPVDLNSTVLGIIVGIGFLRRRCCADHCV</sequence>
<protein>
    <recommendedName>
        <fullName evidence="1">Alcohol dehydrogenase-like C-terminal domain-containing protein</fullName>
    </recommendedName>
</protein>
<evidence type="ECO:0000259" key="1">
    <source>
        <dbReference type="Pfam" id="PF00107"/>
    </source>
</evidence>
<dbReference type="EnsemblProtists" id="Phyra86774">
    <property type="protein sequence ID" value="Phyra86774"/>
    <property type="gene ID" value="Phyra86774"/>
</dbReference>
<evidence type="ECO:0000313" key="3">
    <source>
        <dbReference type="Proteomes" id="UP000005238"/>
    </source>
</evidence>
<reference evidence="3" key="1">
    <citation type="journal article" date="2006" name="Science">
        <title>Phytophthora genome sequences uncover evolutionary origins and mechanisms of pathogenesis.</title>
        <authorList>
            <person name="Tyler B.M."/>
            <person name="Tripathy S."/>
            <person name="Zhang X."/>
            <person name="Dehal P."/>
            <person name="Jiang R.H."/>
            <person name="Aerts A."/>
            <person name="Arredondo F.D."/>
            <person name="Baxter L."/>
            <person name="Bensasson D."/>
            <person name="Beynon J.L."/>
            <person name="Chapman J."/>
            <person name="Damasceno C.M."/>
            <person name="Dorrance A.E."/>
            <person name="Dou D."/>
            <person name="Dickerman A.W."/>
            <person name="Dubchak I.L."/>
            <person name="Garbelotto M."/>
            <person name="Gijzen M."/>
            <person name="Gordon S.G."/>
            <person name="Govers F."/>
            <person name="Grunwald N.J."/>
            <person name="Huang W."/>
            <person name="Ivors K.L."/>
            <person name="Jones R.W."/>
            <person name="Kamoun S."/>
            <person name="Krampis K."/>
            <person name="Lamour K.H."/>
            <person name="Lee M.K."/>
            <person name="McDonald W.H."/>
            <person name="Medina M."/>
            <person name="Meijer H.J."/>
            <person name="Nordberg E.K."/>
            <person name="Maclean D.J."/>
            <person name="Ospina-Giraldo M.D."/>
            <person name="Morris P.F."/>
            <person name="Phuntumart V."/>
            <person name="Putnam N.H."/>
            <person name="Rash S."/>
            <person name="Rose J.K."/>
            <person name="Sakihama Y."/>
            <person name="Salamov A.A."/>
            <person name="Savidor A."/>
            <person name="Scheuring C.F."/>
            <person name="Smith B.M."/>
            <person name="Sobral B.W."/>
            <person name="Terry A."/>
            <person name="Torto-Alalibo T.A."/>
            <person name="Win J."/>
            <person name="Xu Z."/>
            <person name="Zhang H."/>
            <person name="Grigoriev I.V."/>
            <person name="Rokhsar D.S."/>
            <person name="Boore J.L."/>
        </authorList>
    </citation>
    <scope>NUCLEOTIDE SEQUENCE [LARGE SCALE GENOMIC DNA]</scope>
    <source>
        <strain evidence="3">Pr102</strain>
    </source>
</reference>
<dbReference type="InParanoid" id="H3H7P6"/>
<evidence type="ECO:0000313" key="2">
    <source>
        <dbReference type="EnsemblProtists" id="Phyra86774"/>
    </source>
</evidence>
<dbReference type="HOGENOM" id="CLU_1499166_0_0_1"/>
<dbReference type="Pfam" id="PF00107">
    <property type="entry name" value="ADH_zinc_N"/>
    <property type="match status" value="1"/>
</dbReference>